<dbReference type="AlphaFoldDB" id="A0A284QPF6"/>
<evidence type="ECO:0000313" key="3">
    <source>
        <dbReference type="Proteomes" id="UP000219338"/>
    </source>
</evidence>
<evidence type="ECO:0000256" key="1">
    <source>
        <dbReference type="SAM" id="MobiDB-lite"/>
    </source>
</evidence>
<proteinExistence type="predicted"/>
<dbReference type="Proteomes" id="UP000219338">
    <property type="component" value="Unassembled WGS sequence"/>
</dbReference>
<sequence>MTNVLFSECKSLCEKDDKCNSCQTYSRDKSYDKFVCELFVEIIDIKTWEDDCDDDRDHKDGKGRKDDKDGKKNDKDRKDDHKYYDTSCWNAHYDY</sequence>
<gene>
    <name evidence="2" type="ORF">ARMOST_01553</name>
</gene>
<name>A0A284QPF6_ARMOS</name>
<dbReference type="OrthoDB" id="10456424at2759"/>
<dbReference type="EMBL" id="FUEG01000001">
    <property type="protein sequence ID" value="SJK98290.1"/>
    <property type="molecule type" value="Genomic_DNA"/>
</dbReference>
<dbReference type="OMA" id="WNAHYDY"/>
<reference evidence="3" key="1">
    <citation type="journal article" date="2017" name="Nat. Ecol. Evol.">
        <title>Genome expansion and lineage-specific genetic innovations in the forest pathogenic fungi Armillaria.</title>
        <authorList>
            <person name="Sipos G."/>
            <person name="Prasanna A.N."/>
            <person name="Walter M.C."/>
            <person name="O'Connor E."/>
            <person name="Balint B."/>
            <person name="Krizsan K."/>
            <person name="Kiss B."/>
            <person name="Hess J."/>
            <person name="Varga T."/>
            <person name="Slot J."/>
            <person name="Riley R."/>
            <person name="Boka B."/>
            <person name="Rigling D."/>
            <person name="Barry K."/>
            <person name="Lee J."/>
            <person name="Mihaltcheva S."/>
            <person name="LaButti K."/>
            <person name="Lipzen A."/>
            <person name="Waldron R."/>
            <person name="Moloney N.M."/>
            <person name="Sperisen C."/>
            <person name="Kredics L."/>
            <person name="Vagvoelgyi C."/>
            <person name="Patrignani A."/>
            <person name="Fitzpatrick D."/>
            <person name="Nagy I."/>
            <person name="Doyle S."/>
            <person name="Anderson J.B."/>
            <person name="Grigoriev I.V."/>
            <person name="Gueldener U."/>
            <person name="Muensterkoetter M."/>
            <person name="Nagy L.G."/>
        </authorList>
    </citation>
    <scope>NUCLEOTIDE SEQUENCE [LARGE SCALE GENOMIC DNA]</scope>
    <source>
        <strain evidence="3">C18/9</strain>
    </source>
</reference>
<organism evidence="2 3">
    <name type="scientific">Armillaria ostoyae</name>
    <name type="common">Armillaria root rot fungus</name>
    <dbReference type="NCBI Taxonomy" id="47428"/>
    <lineage>
        <taxon>Eukaryota</taxon>
        <taxon>Fungi</taxon>
        <taxon>Dikarya</taxon>
        <taxon>Basidiomycota</taxon>
        <taxon>Agaricomycotina</taxon>
        <taxon>Agaricomycetes</taxon>
        <taxon>Agaricomycetidae</taxon>
        <taxon>Agaricales</taxon>
        <taxon>Marasmiineae</taxon>
        <taxon>Physalacriaceae</taxon>
        <taxon>Armillaria</taxon>
    </lineage>
</organism>
<feature type="region of interest" description="Disordered" evidence="1">
    <location>
        <begin position="50"/>
        <end position="82"/>
    </location>
</feature>
<protein>
    <submittedName>
        <fullName evidence="2">Uncharacterized protein</fullName>
    </submittedName>
</protein>
<keyword evidence="3" id="KW-1185">Reference proteome</keyword>
<accession>A0A284QPF6</accession>
<evidence type="ECO:0000313" key="2">
    <source>
        <dbReference type="EMBL" id="SJK98290.1"/>
    </source>
</evidence>